<organism evidence="10 11">
    <name type="scientific">Laticauda laticaudata</name>
    <name type="common">Blue-ringed sea krait</name>
    <name type="synonym">Blue-lipped sea krait</name>
    <dbReference type="NCBI Taxonomy" id="8630"/>
    <lineage>
        <taxon>Eukaryota</taxon>
        <taxon>Metazoa</taxon>
        <taxon>Chordata</taxon>
        <taxon>Craniata</taxon>
        <taxon>Vertebrata</taxon>
        <taxon>Euteleostomi</taxon>
        <taxon>Lepidosauria</taxon>
        <taxon>Squamata</taxon>
        <taxon>Bifurcata</taxon>
        <taxon>Unidentata</taxon>
        <taxon>Episquamata</taxon>
        <taxon>Toxicofera</taxon>
        <taxon>Serpentes</taxon>
        <taxon>Colubroidea</taxon>
        <taxon>Elapidae</taxon>
        <taxon>Laticaudinae</taxon>
        <taxon>Laticauda</taxon>
    </lineage>
</organism>
<dbReference type="GO" id="GO:0016459">
    <property type="term" value="C:myosin complex"/>
    <property type="evidence" value="ECO:0007669"/>
    <property type="project" value="UniProtKB-KW"/>
</dbReference>
<evidence type="ECO:0000256" key="3">
    <source>
        <dbReference type="ARBA" id="ARBA00022840"/>
    </source>
</evidence>
<reference evidence="10" key="2">
    <citation type="submission" date="2025-09" db="UniProtKB">
        <authorList>
            <consortium name="Ensembl"/>
        </authorList>
    </citation>
    <scope>IDENTIFICATION</scope>
</reference>
<dbReference type="GO" id="GO:0000146">
    <property type="term" value="F:microfilament motor activity"/>
    <property type="evidence" value="ECO:0007669"/>
    <property type="project" value="TreeGrafter"/>
</dbReference>
<dbReference type="Gene3D" id="3.40.850.10">
    <property type="entry name" value="Kinesin motor domain"/>
    <property type="match status" value="1"/>
</dbReference>
<dbReference type="InterPro" id="IPR001609">
    <property type="entry name" value="Myosin_head_motor_dom-like"/>
</dbReference>
<evidence type="ECO:0000256" key="5">
    <source>
        <dbReference type="ARBA" id="ARBA00023123"/>
    </source>
</evidence>
<feature type="domain" description="Myosin motor" evidence="9">
    <location>
        <begin position="44"/>
        <end position="167"/>
    </location>
</feature>
<evidence type="ECO:0000313" key="11">
    <source>
        <dbReference type="Proteomes" id="UP000694406"/>
    </source>
</evidence>
<keyword evidence="7 8" id="KW-0009">Actin-binding</keyword>
<feature type="binding site" evidence="8">
    <location>
        <begin position="139"/>
        <end position="146"/>
    </location>
    <ligand>
        <name>ATP</name>
        <dbReference type="ChEBI" id="CHEBI:30616"/>
    </ligand>
</feature>
<evidence type="ECO:0000259" key="9">
    <source>
        <dbReference type="PROSITE" id="PS51456"/>
    </source>
</evidence>
<evidence type="ECO:0000256" key="8">
    <source>
        <dbReference type="PROSITE-ProRule" id="PRU00782"/>
    </source>
</evidence>
<dbReference type="FunFam" id="3.40.850.10:FF:000101">
    <property type="entry name" value="Slow myosin heavy chain 2"/>
    <property type="match status" value="1"/>
</dbReference>
<dbReference type="GO" id="GO:0051015">
    <property type="term" value="F:actin filament binding"/>
    <property type="evidence" value="ECO:0007669"/>
    <property type="project" value="TreeGrafter"/>
</dbReference>
<protein>
    <recommendedName>
        <fullName evidence="9">Myosin motor domain-containing protein</fullName>
    </recommendedName>
</protein>
<keyword evidence="5 8" id="KW-0518">Myosin</keyword>
<evidence type="ECO:0000256" key="7">
    <source>
        <dbReference type="ARBA" id="ARBA00023203"/>
    </source>
</evidence>
<keyword evidence="11" id="KW-1185">Reference proteome</keyword>
<dbReference type="PROSITE" id="PS51456">
    <property type="entry name" value="MYOSIN_MOTOR"/>
    <property type="match status" value="1"/>
</dbReference>
<reference evidence="10" key="1">
    <citation type="submission" date="2025-08" db="UniProtKB">
        <authorList>
            <consortium name="Ensembl"/>
        </authorList>
    </citation>
    <scope>IDENTIFICATION</scope>
</reference>
<proteinExistence type="inferred from homology"/>
<dbReference type="SMART" id="SM00242">
    <property type="entry name" value="MYSc"/>
    <property type="match status" value="1"/>
</dbReference>
<evidence type="ECO:0000256" key="4">
    <source>
        <dbReference type="ARBA" id="ARBA00023054"/>
    </source>
</evidence>
<dbReference type="SUPFAM" id="SSF52540">
    <property type="entry name" value="P-loop containing nucleoside triphosphate hydrolases"/>
    <property type="match status" value="1"/>
</dbReference>
<evidence type="ECO:0000256" key="1">
    <source>
        <dbReference type="ARBA" id="ARBA00008314"/>
    </source>
</evidence>
<sequence length="167" mass="19271">MFDFFQFLSYYPASWLASQPFLSFLQTVTVKEDDVQQMNPPKFDMIEDMAMLTHLNEASVLYNLYRRYSNWMIYTYSGLFCVTINPYKWLPVYKTEVVSAYKGKRRSEAPPHIFSIADNAYHDMLQRYKEGQSLLCSCGESGAGKTVNTKRVIQYFATVAAIASPQS</sequence>
<dbReference type="InterPro" id="IPR027417">
    <property type="entry name" value="P-loop_NTPase"/>
</dbReference>
<dbReference type="GO" id="GO:0016020">
    <property type="term" value="C:membrane"/>
    <property type="evidence" value="ECO:0007669"/>
    <property type="project" value="TreeGrafter"/>
</dbReference>
<comment type="similarity">
    <text evidence="1 8">Belongs to the TRAFAC class myosin-kinesin ATPase superfamily. Myosin family.</text>
</comment>
<evidence type="ECO:0000313" key="10">
    <source>
        <dbReference type="Ensembl" id="ENSLLTP00000024295.1"/>
    </source>
</evidence>
<dbReference type="PANTHER" id="PTHR13140">
    <property type="entry name" value="MYOSIN"/>
    <property type="match status" value="1"/>
</dbReference>
<dbReference type="InterPro" id="IPR036961">
    <property type="entry name" value="Kinesin_motor_dom_sf"/>
</dbReference>
<dbReference type="Pfam" id="PF00063">
    <property type="entry name" value="Myosin_head"/>
    <property type="match status" value="1"/>
</dbReference>
<evidence type="ECO:0000256" key="6">
    <source>
        <dbReference type="ARBA" id="ARBA00023175"/>
    </source>
</evidence>
<evidence type="ECO:0000256" key="2">
    <source>
        <dbReference type="ARBA" id="ARBA00022741"/>
    </source>
</evidence>
<name>A0A8C5SYQ5_LATLA</name>
<dbReference type="GeneTree" id="ENSGT00940000160318"/>
<dbReference type="AlphaFoldDB" id="A0A8C5SYQ5"/>
<dbReference type="PRINTS" id="PR00193">
    <property type="entry name" value="MYOSINHEAVY"/>
</dbReference>
<dbReference type="GO" id="GO:0005524">
    <property type="term" value="F:ATP binding"/>
    <property type="evidence" value="ECO:0007669"/>
    <property type="project" value="UniProtKB-UniRule"/>
</dbReference>
<accession>A0A8C5SYQ5</accession>
<dbReference type="Proteomes" id="UP000694406">
    <property type="component" value="Unplaced"/>
</dbReference>
<keyword evidence="4" id="KW-0175">Coiled coil</keyword>
<keyword evidence="2 8" id="KW-0547">Nucleotide-binding</keyword>
<dbReference type="Ensembl" id="ENSLLTT00000025173.1">
    <property type="protein sequence ID" value="ENSLLTP00000024295.1"/>
    <property type="gene ID" value="ENSLLTG00000017880.1"/>
</dbReference>
<dbReference type="PANTHER" id="PTHR13140:SF857">
    <property type="entry name" value="MYOSIN-11"/>
    <property type="match status" value="1"/>
</dbReference>
<dbReference type="GO" id="GO:0007015">
    <property type="term" value="P:actin filament organization"/>
    <property type="evidence" value="ECO:0007669"/>
    <property type="project" value="TreeGrafter"/>
</dbReference>
<comment type="caution">
    <text evidence="8">Lacks conserved residue(s) required for the propagation of feature annotation.</text>
</comment>
<keyword evidence="6 8" id="KW-0505">Motor protein</keyword>
<keyword evidence="3 8" id="KW-0067">ATP-binding</keyword>
<dbReference type="GO" id="GO:0005737">
    <property type="term" value="C:cytoplasm"/>
    <property type="evidence" value="ECO:0007669"/>
    <property type="project" value="TreeGrafter"/>
</dbReference>